<dbReference type="AlphaFoldDB" id="A0A382RMG6"/>
<dbReference type="CDD" id="cd07249">
    <property type="entry name" value="MMCE"/>
    <property type="match status" value="1"/>
</dbReference>
<keyword evidence="3" id="KW-0413">Isomerase</keyword>
<evidence type="ECO:0000256" key="4">
    <source>
        <dbReference type="ARBA" id="ARBA00023285"/>
    </source>
</evidence>
<organism evidence="8">
    <name type="scientific">marine metagenome</name>
    <dbReference type="NCBI Taxonomy" id="408172"/>
    <lineage>
        <taxon>unclassified sequences</taxon>
        <taxon>metagenomes</taxon>
        <taxon>ecological metagenomes</taxon>
    </lineage>
</organism>
<dbReference type="GO" id="GO:0046872">
    <property type="term" value="F:metal ion binding"/>
    <property type="evidence" value="ECO:0007669"/>
    <property type="project" value="UniProtKB-KW"/>
</dbReference>
<evidence type="ECO:0000256" key="6">
    <source>
        <dbReference type="ARBA" id="ARBA00066411"/>
    </source>
</evidence>
<dbReference type="PROSITE" id="PS51819">
    <property type="entry name" value="VOC"/>
    <property type="match status" value="1"/>
</dbReference>
<dbReference type="GO" id="GO:0004493">
    <property type="term" value="F:methylmalonyl-CoA epimerase activity"/>
    <property type="evidence" value="ECO:0007669"/>
    <property type="project" value="UniProtKB-EC"/>
</dbReference>
<dbReference type="PANTHER" id="PTHR43048">
    <property type="entry name" value="METHYLMALONYL-COA EPIMERASE"/>
    <property type="match status" value="1"/>
</dbReference>
<dbReference type="FunFam" id="3.10.180.10:FF:000003">
    <property type="entry name" value="Methylmalonyl-CoA epimerase, mitochondrial"/>
    <property type="match status" value="1"/>
</dbReference>
<evidence type="ECO:0000256" key="3">
    <source>
        <dbReference type="ARBA" id="ARBA00023235"/>
    </source>
</evidence>
<dbReference type="InterPro" id="IPR017515">
    <property type="entry name" value="MeMalonyl-CoA_epimerase"/>
</dbReference>
<name>A0A382RMG6_9ZZZZ</name>
<reference evidence="8" key="1">
    <citation type="submission" date="2018-05" db="EMBL/GenBank/DDBJ databases">
        <authorList>
            <person name="Lanie J.A."/>
            <person name="Ng W.-L."/>
            <person name="Kazmierczak K.M."/>
            <person name="Andrzejewski T.M."/>
            <person name="Davidsen T.M."/>
            <person name="Wayne K.J."/>
            <person name="Tettelin H."/>
            <person name="Glass J.I."/>
            <person name="Rusch D."/>
            <person name="Podicherti R."/>
            <person name="Tsui H.-C.T."/>
            <person name="Winkler M.E."/>
        </authorList>
    </citation>
    <scope>NUCLEOTIDE SEQUENCE</scope>
</reference>
<evidence type="ECO:0000256" key="1">
    <source>
        <dbReference type="ARBA" id="ARBA00009308"/>
    </source>
</evidence>
<evidence type="ECO:0000256" key="5">
    <source>
        <dbReference type="ARBA" id="ARBA00050406"/>
    </source>
</evidence>
<keyword evidence="2" id="KW-0479">Metal-binding</keyword>
<dbReference type="InterPro" id="IPR051785">
    <property type="entry name" value="MMCE/EMCE_epimerase"/>
</dbReference>
<gene>
    <name evidence="8" type="ORF">METZ01_LOCUS351690</name>
</gene>
<dbReference type="SUPFAM" id="SSF54593">
    <property type="entry name" value="Glyoxalase/Bleomycin resistance protein/Dihydroxybiphenyl dioxygenase"/>
    <property type="match status" value="1"/>
</dbReference>
<dbReference type="GO" id="GO:0046491">
    <property type="term" value="P:L-methylmalonyl-CoA metabolic process"/>
    <property type="evidence" value="ECO:0007669"/>
    <property type="project" value="TreeGrafter"/>
</dbReference>
<keyword evidence="4" id="KW-0170">Cobalt</keyword>
<dbReference type="InterPro" id="IPR029068">
    <property type="entry name" value="Glyas_Bleomycin-R_OHBP_Dase"/>
</dbReference>
<dbReference type="EC" id="5.1.99.1" evidence="6"/>
<evidence type="ECO:0000259" key="7">
    <source>
        <dbReference type="PROSITE" id="PS51819"/>
    </source>
</evidence>
<dbReference type="PANTHER" id="PTHR43048:SF3">
    <property type="entry name" value="METHYLMALONYL-COA EPIMERASE, MITOCHONDRIAL"/>
    <property type="match status" value="1"/>
</dbReference>
<sequence length="135" mass="14847">MIGKLNHIAIAVTDLEQAALIYKDIMGAKVSEPHPLPEHGVTAVFVHLKNTKIELIQPLGDDSPISNFLKKNTKGGIHHVCYEVEDIFAAKDQLTSQGMTILGKGEPYIGANNKLVLFLHPKDFLGTLIELEQTH</sequence>
<proteinExistence type="inferred from homology"/>
<evidence type="ECO:0000256" key="2">
    <source>
        <dbReference type="ARBA" id="ARBA00022723"/>
    </source>
</evidence>
<dbReference type="Gene3D" id="3.10.180.10">
    <property type="entry name" value="2,3-Dihydroxybiphenyl 1,2-Dioxygenase, domain 1"/>
    <property type="match status" value="1"/>
</dbReference>
<dbReference type="EMBL" id="UINC01122802">
    <property type="protein sequence ID" value="SVC98836.1"/>
    <property type="molecule type" value="Genomic_DNA"/>
</dbReference>
<dbReference type="NCBIfam" id="TIGR03081">
    <property type="entry name" value="metmalonyl_epim"/>
    <property type="match status" value="1"/>
</dbReference>
<feature type="domain" description="VOC" evidence="7">
    <location>
        <begin position="4"/>
        <end position="134"/>
    </location>
</feature>
<evidence type="ECO:0000313" key="8">
    <source>
        <dbReference type="EMBL" id="SVC98836.1"/>
    </source>
</evidence>
<dbReference type="InterPro" id="IPR037523">
    <property type="entry name" value="VOC_core"/>
</dbReference>
<comment type="catalytic activity">
    <reaction evidence="5">
        <text>(R)-methylmalonyl-CoA = (S)-methylmalonyl-CoA</text>
        <dbReference type="Rhea" id="RHEA:20553"/>
        <dbReference type="ChEBI" id="CHEBI:57326"/>
        <dbReference type="ChEBI" id="CHEBI:57327"/>
        <dbReference type="EC" id="5.1.99.1"/>
    </reaction>
    <physiologicalReaction direction="right-to-left" evidence="5">
        <dbReference type="Rhea" id="RHEA:20555"/>
    </physiologicalReaction>
</comment>
<accession>A0A382RMG6</accession>
<dbReference type="Pfam" id="PF13669">
    <property type="entry name" value="Glyoxalase_4"/>
    <property type="match status" value="1"/>
</dbReference>
<protein>
    <recommendedName>
        <fullName evidence="6">methylmalonyl-CoA epimerase</fullName>
        <ecNumber evidence="6">5.1.99.1</ecNumber>
    </recommendedName>
</protein>
<comment type="similarity">
    <text evidence="1">Belongs to the methylmalonyl-CoA epimerase family.</text>
</comment>